<evidence type="ECO:0000256" key="2">
    <source>
        <dbReference type="ARBA" id="ARBA00005551"/>
    </source>
</evidence>
<dbReference type="GO" id="GO:1902600">
    <property type="term" value="P:proton transmembrane transport"/>
    <property type="evidence" value="ECO:0007669"/>
    <property type="project" value="InterPro"/>
</dbReference>
<feature type="transmembrane region" description="Helical" evidence="10">
    <location>
        <begin position="178"/>
        <end position="197"/>
    </location>
</feature>
<sequence length="523" mass="54851">MLGDAFGALFLIATVIFLAPLIARAIPGGFVPETVLLLAGGMAMGAAGFTLTEAGEPISFLRELGVGFLFLLAGYELDLGELRGSGGRHAIVGWFASLGLAFAAVIAMGVGSITDMRDGAIALAIAMTSTALGTLLPILRERGLLSTSVGAAVLNHGAIGEVGPIVLMALLLGSRATWASALVLAGFVAITALIIVFNERVKRAGTRLVAAIQRGQHTTAQTTIRAAVLLLVGLCALAEVFELDVVLGAFAAGIILRRVLPEGSRPFEEKLDGLAYGFFIPIFFVTSGMTITVSNLSEKIGPILGFLVLLVAVRGVPVLLVSAAERKRDGSRVFSWRQSLQVACYSTTALPIIVAVTQVAVSAGTMTRDVASTLILAGALSVLIMPTAALPLSRHTDKLPQTQTMGVVQGPVRADGSTTASTQEEDGYAVGRPSDGAEAQDAPEVRTALYVPPHERVDAGRDALAQAQGETGVESGVESGGRLGGVQVRLGVLSHRLQWQGDEPVHWQLRRRMVKRINRHRHK</sequence>
<evidence type="ECO:0000256" key="3">
    <source>
        <dbReference type="ARBA" id="ARBA00022448"/>
    </source>
</evidence>
<feature type="transmembrane region" description="Helical" evidence="10">
    <location>
        <begin position="370"/>
        <end position="392"/>
    </location>
</feature>
<dbReference type="InterPro" id="IPR038770">
    <property type="entry name" value="Na+/solute_symporter_sf"/>
</dbReference>
<dbReference type="GO" id="GO:0015297">
    <property type="term" value="F:antiporter activity"/>
    <property type="evidence" value="ECO:0007669"/>
    <property type="project" value="UniProtKB-KW"/>
</dbReference>
<evidence type="ECO:0000259" key="11">
    <source>
        <dbReference type="Pfam" id="PF00999"/>
    </source>
</evidence>
<feature type="region of interest" description="Disordered" evidence="9">
    <location>
        <begin position="411"/>
        <end position="441"/>
    </location>
</feature>
<keyword evidence="8 10" id="KW-0472">Membrane</keyword>
<dbReference type="eggNOG" id="COG0475">
    <property type="taxonomic scope" value="Bacteria"/>
</dbReference>
<dbReference type="Gene3D" id="1.20.1530.20">
    <property type="match status" value="1"/>
</dbReference>
<feature type="transmembrane region" description="Helical" evidence="10">
    <location>
        <begin position="273"/>
        <end position="294"/>
    </location>
</feature>
<evidence type="ECO:0000256" key="6">
    <source>
        <dbReference type="ARBA" id="ARBA00022989"/>
    </source>
</evidence>
<feature type="transmembrane region" description="Helical" evidence="10">
    <location>
        <begin position="6"/>
        <end position="23"/>
    </location>
</feature>
<protein>
    <recommendedName>
        <fullName evidence="11">Cation/H+ exchanger transmembrane domain-containing protein</fullName>
    </recommendedName>
</protein>
<name>G9PGT0_9ACTO</name>
<dbReference type="Pfam" id="PF00999">
    <property type="entry name" value="Na_H_Exchanger"/>
    <property type="match status" value="1"/>
</dbReference>
<dbReference type="PATRIC" id="fig|435830.3.peg.1402"/>
<feature type="transmembrane region" description="Helical" evidence="10">
    <location>
        <begin position="91"/>
        <end position="113"/>
    </location>
</feature>
<evidence type="ECO:0000256" key="5">
    <source>
        <dbReference type="ARBA" id="ARBA00022692"/>
    </source>
</evidence>
<feature type="transmembrane region" description="Helical" evidence="10">
    <location>
        <begin position="119"/>
        <end position="139"/>
    </location>
</feature>
<comment type="caution">
    <text evidence="12">The sequence shown here is derived from an EMBL/GenBank/DDBJ whole genome shotgun (WGS) entry which is preliminary data.</text>
</comment>
<keyword evidence="7" id="KW-0406">Ion transport</keyword>
<dbReference type="AlphaFoldDB" id="G9PGT0"/>
<evidence type="ECO:0000313" key="12">
    <source>
        <dbReference type="EMBL" id="EHM87767.1"/>
    </source>
</evidence>
<keyword evidence="6 10" id="KW-1133">Transmembrane helix</keyword>
<comment type="similarity">
    <text evidence="2">Belongs to the monovalent cation:proton antiporter 2 (CPA2) transporter (TC 2.A.37) family.</text>
</comment>
<feature type="transmembrane region" description="Helical" evidence="10">
    <location>
        <begin position="342"/>
        <end position="364"/>
    </location>
</feature>
<dbReference type="EMBL" id="ACRN01000011">
    <property type="protein sequence ID" value="EHM87767.1"/>
    <property type="molecule type" value="Genomic_DNA"/>
</dbReference>
<accession>G9PGT0</accession>
<feature type="domain" description="Cation/H+ exchanger transmembrane" evidence="11">
    <location>
        <begin position="15"/>
        <end position="388"/>
    </location>
</feature>
<feature type="transmembrane region" description="Helical" evidence="10">
    <location>
        <begin position="35"/>
        <end position="52"/>
    </location>
</feature>
<evidence type="ECO:0000256" key="10">
    <source>
        <dbReference type="SAM" id="Phobius"/>
    </source>
</evidence>
<feature type="transmembrane region" description="Helical" evidence="10">
    <location>
        <begin position="300"/>
        <end position="321"/>
    </location>
</feature>
<dbReference type="RefSeq" id="WP_005987001.1">
    <property type="nucleotide sequence ID" value="NZ_JH470338.1"/>
</dbReference>
<evidence type="ECO:0000256" key="9">
    <source>
        <dbReference type="SAM" id="MobiDB-lite"/>
    </source>
</evidence>
<gene>
    <name evidence="12" type="ORF">HMPREF0045_01454</name>
</gene>
<evidence type="ECO:0000256" key="8">
    <source>
        <dbReference type="ARBA" id="ARBA00023136"/>
    </source>
</evidence>
<dbReference type="HOGENOM" id="CLU_005126_0_1_11"/>
<dbReference type="PANTHER" id="PTHR43562:SF1">
    <property type="entry name" value="NA(+)_H(+) ANTIPORTER YJBQ-RELATED"/>
    <property type="match status" value="1"/>
</dbReference>
<evidence type="ECO:0000256" key="4">
    <source>
        <dbReference type="ARBA" id="ARBA00022449"/>
    </source>
</evidence>
<keyword evidence="3" id="KW-0813">Transport</keyword>
<dbReference type="InterPro" id="IPR006153">
    <property type="entry name" value="Cation/H_exchanger_TM"/>
</dbReference>
<comment type="subcellular location">
    <subcellularLocation>
        <location evidence="1">Membrane</location>
        <topology evidence="1">Multi-pass membrane protein</topology>
    </subcellularLocation>
</comment>
<dbReference type="STRING" id="435830.HMPREF0045_01454"/>
<evidence type="ECO:0000256" key="1">
    <source>
        <dbReference type="ARBA" id="ARBA00004141"/>
    </source>
</evidence>
<keyword evidence="13" id="KW-1185">Reference proteome</keyword>
<keyword evidence="4" id="KW-0050">Antiport</keyword>
<dbReference type="OrthoDB" id="9793589at2"/>
<feature type="transmembrane region" description="Helical" evidence="10">
    <location>
        <begin position="58"/>
        <end position="79"/>
    </location>
</feature>
<reference evidence="12 13" key="1">
    <citation type="submission" date="2011-10" db="EMBL/GenBank/DDBJ databases">
        <title>The Genome Sequence of Actinomyces graevenitzii C83.</title>
        <authorList>
            <consortium name="The Broad Institute Genome Sequencing Platform"/>
            <consortium name="The Broad Institute Genome Sequencing Center for Infectious Disease"/>
            <person name="Earl A."/>
            <person name="Ward D."/>
            <person name="Feldgarden M."/>
            <person name="Gevers D."/>
            <person name="Sibley C.D."/>
            <person name="Field T.R."/>
            <person name="Grinwis M."/>
            <person name="Eshaghurshan C.S."/>
            <person name="Surette M.G."/>
            <person name="Young S.K."/>
            <person name="Zeng Q."/>
            <person name="Gargeya S."/>
            <person name="Fitzgerald M."/>
            <person name="Haas B."/>
            <person name="Abouelleil A."/>
            <person name="Alvarado L."/>
            <person name="Arachchi H.M."/>
            <person name="Berlin A."/>
            <person name="Brown A."/>
            <person name="Chapman S.B."/>
            <person name="Chen Z."/>
            <person name="Dunbar C."/>
            <person name="Freedman E."/>
            <person name="Gearin G."/>
            <person name="Goldberg J."/>
            <person name="Griggs A."/>
            <person name="Gujja S."/>
            <person name="Heiman D."/>
            <person name="Howarth C."/>
            <person name="Larson L."/>
            <person name="Lui A."/>
            <person name="MacDonald P.J.P."/>
            <person name="Montmayeur A."/>
            <person name="Murphy C."/>
            <person name="Neiman D."/>
            <person name="Pearson M."/>
            <person name="Priest M."/>
            <person name="Roberts A."/>
            <person name="Saif S."/>
            <person name="Shea T."/>
            <person name="Shenoy N."/>
            <person name="Sisk P."/>
            <person name="Stolte C."/>
            <person name="Sykes S."/>
            <person name="Wortman J."/>
            <person name="Nusbaum C."/>
            <person name="Birren B."/>
        </authorList>
    </citation>
    <scope>NUCLEOTIDE SEQUENCE [LARGE SCALE GENOMIC DNA]</scope>
    <source>
        <strain evidence="12 13">C83</strain>
    </source>
</reference>
<evidence type="ECO:0000313" key="13">
    <source>
        <dbReference type="Proteomes" id="UP000003822"/>
    </source>
</evidence>
<proteinExistence type="inferred from homology"/>
<organism evidence="12 13">
    <name type="scientific">Actinomyces graevenitzii C83</name>
    <dbReference type="NCBI Taxonomy" id="435830"/>
    <lineage>
        <taxon>Bacteria</taxon>
        <taxon>Bacillati</taxon>
        <taxon>Actinomycetota</taxon>
        <taxon>Actinomycetes</taxon>
        <taxon>Actinomycetales</taxon>
        <taxon>Actinomycetaceae</taxon>
        <taxon>Actinomyces</taxon>
    </lineage>
</organism>
<dbReference type="GO" id="GO:0016020">
    <property type="term" value="C:membrane"/>
    <property type="evidence" value="ECO:0007669"/>
    <property type="project" value="UniProtKB-SubCell"/>
</dbReference>
<evidence type="ECO:0000256" key="7">
    <source>
        <dbReference type="ARBA" id="ARBA00023065"/>
    </source>
</evidence>
<keyword evidence="5 10" id="KW-0812">Transmembrane</keyword>
<dbReference type="PANTHER" id="PTHR43562">
    <property type="entry name" value="NAPA-TYPE SODIUM/HYDROGEN ANTIPORTER"/>
    <property type="match status" value="1"/>
</dbReference>
<dbReference type="Proteomes" id="UP000003822">
    <property type="component" value="Unassembled WGS sequence"/>
</dbReference>